<evidence type="ECO:0000313" key="1">
    <source>
        <dbReference type="EMBL" id="KAK3751404.1"/>
    </source>
</evidence>
<accession>A0AAE0YME6</accession>
<dbReference type="EMBL" id="JAWDGP010005821">
    <property type="protein sequence ID" value="KAK3751404.1"/>
    <property type="molecule type" value="Genomic_DNA"/>
</dbReference>
<name>A0AAE0YME6_9GAST</name>
<comment type="caution">
    <text evidence="1">The sequence shown here is derived from an EMBL/GenBank/DDBJ whole genome shotgun (WGS) entry which is preliminary data.</text>
</comment>
<evidence type="ECO:0000313" key="2">
    <source>
        <dbReference type="Proteomes" id="UP001283361"/>
    </source>
</evidence>
<organism evidence="1 2">
    <name type="scientific">Elysia crispata</name>
    <name type="common">lettuce slug</name>
    <dbReference type="NCBI Taxonomy" id="231223"/>
    <lineage>
        <taxon>Eukaryota</taxon>
        <taxon>Metazoa</taxon>
        <taxon>Spiralia</taxon>
        <taxon>Lophotrochozoa</taxon>
        <taxon>Mollusca</taxon>
        <taxon>Gastropoda</taxon>
        <taxon>Heterobranchia</taxon>
        <taxon>Euthyneura</taxon>
        <taxon>Panpulmonata</taxon>
        <taxon>Sacoglossa</taxon>
        <taxon>Placobranchoidea</taxon>
        <taxon>Plakobranchidae</taxon>
        <taxon>Elysia</taxon>
    </lineage>
</organism>
<reference evidence="1" key="1">
    <citation type="journal article" date="2023" name="G3 (Bethesda)">
        <title>A reference genome for the long-term kleptoplast-retaining sea slug Elysia crispata morphotype clarki.</title>
        <authorList>
            <person name="Eastman K.E."/>
            <person name="Pendleton A.L."/>
            <person name="Shaikh M.A."/>
            <person name="Suttiyut T."/>
            <person name="Ogas R."/>
            <person name="Tomko P."/>
            <person name="Gavelis G."/>
            <person name="Widhalm J.R."/>
            <person name="Wisecaver J.H."/>
        </authorList>
    </citation>
    <scope>NUCLEOTIDE SEQUENCE</scope>
    <source>
        <strain evidence="1">ECLA1</strain>
    </source>
</reference>
<sequence>MRQKEEADSGVLWSDIRQTNSGVRLGDSVHQLLERELTGFAVMDGLLPGDGSIVLLAGSSWTASQWSPRALVRIRFSTEGALVSCVC</sequence>
<dbReference type="Proteomes" id="UP001283361">
    <property type="component" value="Unassembled WGS sequence"/>
</dbReference>
<gene>
    <name evidence="1" type="ORF">RRG08_008554</name>
</gene>
<dbReference type="AlphaFoldDB" id="A0AAE0YME6"/>
<proteinExistence type="predicted"/>
<protein>
    <submittedName>
        <fullName evidence="1">Uncharacterized protein</fullName>
    </submittedName>
</protein>
<keyword evidence="2" id="KW-1185">Reference proteome</keyword>